<keyword evidence="3" id="KW-1185">Reference proteome</keyword>
<evidence type="ECO:0000313" key="2">
    <source>
        <dbReference type="EMBL" id="APG60080.1"/>
    </source>
</evidence>
<proteinExistence type="predicted"/>
<dbReference type="Proteomes" id="UP000182510">
    <property type="component" value="Chromosome"/>
</dbReference>
<name>A0A1L3J4P3_9FLAO</name>
<feature type="domain" description="Methyltransferase" evidence="1">
    <location>
        <begin position="62"/>
        <end position="176"/>
    </location>
</feature>
<dbReference type="EMBL" id="CP018153">
    <property type="protein sequence ID" value="APG60080.1"/>
    <property type="molecule type" value="Genomic_DNA"/>
</dbReference>
<evidence type="ECO:0000259" key="1">
    <source>
        <dbReference type="Pfam" id="PF13847"/>
    </source>
</evidence>
<keyword evidence="2" id="KW-0489">Methyltransferase</keyword>
<dbReference type="AlphaFoldDB" id="A0A1L3J4P3"/>
<protein>
    <submittedName>
        <fullName evidence="2">SAM-dependent methyltransferase</fullName>
    </submittedName>
</protein>
<dbReference type="GO" id="GO:0032259">
    <property type="term" value="P:methylation"/>
    <property type="evidence" value="ECO:0007669"/>
    <property type="project" value="UniProtKB-KW"/>
</dbReference>
<dbReference type="RefSeq" id="WP_072552728.1">
    <property type="nucleotide sequence ID" value="NZ_CP018153.1"/>
</dbReference>
<keyword evidence="2" id="KW-0808">Transferase</keyword>
<organism evidence="2 3">
    <name type="scientific">Christiangramia salexigens</name>
    <dbReference type="NCBI Taxonomy" id="1913577"/>
    <lineage>
        <taxon>Bacteria</taxon>
        <taxon>Pseudomonadati</taxon>
        <taxon>Bacteroidota</taxon>
        <taxon>Flavobacteriia</taxon>
        <taxon>Flavobacteriales</taxon>
        <taxon>Flavobacteriaceae</taxon>
        <taxon>Christiangramia</taxon>
    </lineage>
</organism>
<reference evidence="2 3" key="1">
    <citation type="submission" date="2016-11" db="EMBL/GenBank/DDBJ databases">
        <title>Gramella sp. LPB0144 isolated from marine environment.</title>
        <authorList>
            <person name="Kim E."/>
            <person name="Yi H."/>
        </authorList>
    </citation>
    <scope>NUCLEOTIDE SEQUENCE [LARGE SCALE GENOMIC DNA]</scope>
    <source>
        <strain evidence="2 3">LPB0144</strain>
    </source>
</reference>
<dbReference type="InterPro" id="IPR029063">
    <property type="entry name" value="SAM-dependent_MTases_sf"/>
</dbReference>
<accession>A0A1L3J4P3</accession>
<dbReference type="InterPro" id="IPR025714">
    <property type="entry name" value="Methyltranfer_dom"/>
</dbReference>
<gene>
    <name evidence="2" type="ORF">LPB144_06470</name>
</gene>
<dbReference type="GO" id="GO:0008168">
    <property type="term" value="F:methyltransferase activity"/>
    <property type="evidence" value="ECO:0007669"/>
    <property type="project" value="UniProtKB-KW"/>
</dbReference>
<dbReference type="Pfam" id="PF13847">
    <property type="entry name" value="Methyltransf_31"/>
    <property type="match status" value="1"/>
</dbReference>
<dbReference type="KEGG" id="grl:LPB144_06470"/>
<dbReference type="SUPFAM" id="SSF53335">
    <property type="entry name" value="S-adenosyl-L-methionine-dependent methyltransferases"/>
    <property type="match status" value="1"/>
</dbReference>
<evidence type="ECO:0000313" key="3">
    <source>
        <dbReference type="Proteomes" id="UP000182510"/>
    </source>
</evidence>
<sequence length="236" mass="26901">MDKNKDIFGKAITAFYYDNDETDIIVHSPDFDDDVIPVKYLFREYDEMPVLEQEALDLCSGKVLDVGCGAGGHSLYLQKTRSIACHAIDTSPGAIEVARKRGVKNAECVDFFNLKDDAYDTILMLMNGSGIIGKLNNLDAFFKHARSILTENGKIILDSSDLVFLFEGEEIDQEMYYGELEYLVSYKNSKSDVFDWLYIDEKTLEKFAKKNDFSFRLIRKGKHFDYLAVLEPLKSS</sequence>
<dbReference type="CDD" id="cd02440">
    <property type="entry name" value="AdoMet_MTases"/>
    <property type="match status" value="1"/>
</dbReference>
<dbReference type="Gene3D" id="3.40.50.150">
    <property type="entry name" value="Vaccinia Virus protein VP39"/>
    <property type="match status" value="1"/>
</dbReference>
<dbReference type="OrthoDB" id="1143568at2"/>
<dbReference type="STRING" id="1913577.LPB144_06470"/>